<feature type="domain" description="Signal transduction histidine kinase internal region" evidence="3">
    <location>
        <begin position="183"/>
        <end position="262"/>
    </location>
</feature>
<keyword evidence="5" id="KW-1185">Reference proteome</keyword>
<dbReference type="Pfam" id="PF06580">
    <property type="entry name" value="His_kinase"/>
    <property type="match status" value="1"/>
</dbReference>
<keyword evidence="1" id="KW-0175">Coiled coil</keyword>
<evidence type="ECO:0000256" key="1">
    <source>
        <dbReference type="SAM" id="Coils"/>
    </source>
</evidence>
<evidence type="ECO:0000259" key="3">
    <source>
        <dbReference type="Pfam" id="PF06580"/>
    </source>
</evidence>
<organism evidence="4 5">
    <name type="scientific">Massilia hydrophila</name>
    <dbReference type="NCBI Taxonomy" id="3044279"/>
    <lineage>
        <taxon>Bacteria</taxon>
        <taxon>Pseudomonadati</taxon>
        <taxon>Pseudomonadota</taxon>
        <taxon>Betaproteobacteria</taxon>
        <taxon>Burkholderiales</taxon>
        <taxon>Oxalobacteraceae</taxon>
        <taxon>Telluria group</taxon>
        <taxon>Massilia</taxon>
    </lineage>
</organism>
<keyword evidence="4" id="KW-0808">Transferase</keyword>
<feature type="transmembrane region" description="Helical" evidence="2">
    <location>
        <begin position="31"/>
        <end position="49"/>
    </location>
</feature>
<accession>A0ABS7Y7H8</accession>
<evidence type="ECO:0000313" key="4">
    <source>
        <dbReference type="EMBL" id="MCA1855629.1"/>
    </source>
</evidence>
<keyword evidence="2" id="KW-0812">Transmembrane</keyword>
<keyword evidence="2" id="KW-1133">Transmembrane helix</keyword>
<comment type="caution">
    <text evidence="4">The sequence shown here is derived from an EMBL/GenBank/DDBJ whole genome shotgun (WGS) entry which is preliminary data.</text>
</comment>
<dbReference type="EMBL" id="JAHYBX010000001">
    <property type="protein sequence ID" value="MCA1855629.1"/>
    <property type="molecule type" value="Genomic_DNA"/>
</dbReference>
<dbReference type="InterPro" id="IPR050640">
    <property type="entry name" value="Bact_2-comp_sensor_kinase"/>
</dbReference>
<keyword evidence="2" id="KW-0472">Membrane</keyword>
<dbReference type="PANTHER" id="PTHR34220:SF9">
    <property type="entry name" value="SIGNAL TRANSDUCTION HISTIDINE KINASE INTERNAL REGION DOMAIN-CONTAINING PROTEIN"/>
    <property type="match status" value="1"/>
</dbReference>
<evidence type="ECO:0000313" key="5">
    <source>
        <dbReference type="Proteomes" id="UP001198602"/>
    </source>
</evidence>
<proteinExistence type="predicted"/>
<dbReference type="InterPro" id="IPR010559">
    <property type="entry name" value="Sig_transdc_His_kin_internal"/>
</dbReference>
<feature type="transmembrane region" description="Helical" evidence="2">
    <location>
        <begin position="136"/>
        <end position="153"/>
    </location>
</feature>
<protein>
    <submittedName>
        <fullName evidence="4">Histidine kinase</fullName>
    </submittedName>
</protein>
<sequence length="383" mass="41477">MSSLFPATAAAPDHPPPVDQGAFALRLLRDLRFATVVGVLAAFIITLVVGRPETLYEQVLYSCFISVSGFAIVDTARLLCWPQSGRMRRPRRQWLALAAVGAVAAPLAHFSAVQLVGPLFLHPVPSLAEYPTLPRLSMVLLSFMVLMAGTWLIEFREGLRHARLEQQAALLRAETIERQALQAQLRLLQAQIEPHMLFNTLANLQGLIAIDPDRANAMLDQLIQYLRATLGVSRADSTTLGEEFAAMEAYLGLMGVRMGERLRYRLVLPAELGQARLPPMLLQPLVENAIVHGLEPKIEGGEILIEAAARGVLLEVSVCDSGLGLGVGLDPGPARSGTRGGGVGVATTRERLRVLYGDRAAILLEPAQPHGTLARLTLPLETP</sequence>
<reference evidence="4 5" key="1">
    <citation type="submission" date="2021-07" db="EMBL/GenBank/DDBJ databases">
        <title>Characterization of Violacein-producing bacteria and related species.</title>
        <authorList>
            <person name="Wilson H.S."/>
            <person name="De Leon M.E."/>
        </authorList>
    </citation>
    <scope>NUCLEOTIDE SEQUENCE [LARGE SCALE GENOMIC DNA]</scope>
    <source>
        <strain evidence="4 5">HSC-2F05</strain>
    </source>
</reference>
<name>A0ABS7Y7H8_9BURK</name>
<dbReference type="Proteomes" id="UP001198602">
    <property type="component" value="Unassembled WGS sequence"/>
</dbReference>
<feature type="coiled-coil region" evidence="1">
    <location>
        <begin position="164"/>
        <end position="193"/>
    </location>
</feature>
<dbReference type="SUPFAM" id="SSF55874">
    <property type="entry name" value="ATPase domain of HSP90 chaperone/DNA topoisomerase II/histidine kinase"/>
    <property type="match status" value="1"/>
</dbReference>
<feature type="transmembrane region" description="Helical" evidence="2">
    <location>
        <begin position="55"/>
        <end position="73"/>
    </location>
</feature>
<dbReference type="InterPro" id="IPR036890">
    <property type="entry name" value="HATPase_C_sf"/>
</dbReference>
<dbReference type="Gene3D" id="3.30.565.10">
    <property type="entry name" value="Histidine kinase-like ATPase, C-terminal domain"/>
    <property type="match status" value="1"/>
</dbReference>
<dbReference type="GO" id="GO:0016301">
    <property type="term" value="F:kinase activity"/>
    <property type="evidence" value="ECO:0007669"/>
    <property type="project" value="UniProtKB-KW"/>
</dbReference>
<gene>
    <name evidence="4" type="ORF">LE190_06775</name>
</gene>
<evidence type="ECO:0000256" key="2">
    <source>
        <dbReference type="SAM" id="Phobius"/>
    </source>
</evidence>
<dbReference type="RefSeq" id="WP_225237963.1">
    <property type="nucleotide sequence ID" value="NZ_JAHYBX010000001.1"/>
</dbReference>
<dbReference type="PANTHER" id="PTHR34220">
    <property type="entry name" value="SENSOR HISTIDINE KINASE YPDA"/>
    <property type="match status" value="1"/>
</dbReference>
<keyword evidence="4" id="KW-0418">Kinase</keyword>
<feature type="transmembrane region" description="Helical" evidence="2">
    <location>
        <begin position="94"/>
        <end position="116"/>
    </location>
</feature>